<protein>
    <submittedName>
        <fullName evidence="1">Gp609</fullName>
    </submittedName>
</protein>
<dbReference type="EMBL" id="JN638751">
    <property type="protein sequence ID" value="AEO93854.1"/>
    <property type="molecule type" value="Genomic_DNA"/>
</dbReference>
<sequence length="74" mass="8759">MTLTKREERKVWIEKAKKCYINCKGLSIEEIKQKISEYVSFEDVAREAHKLGIDYTGLRKQEIIDRINEKKSAQ</sequence>
<organism evidence="1 2">
    <name type="scientific">Bacillus phage G</name>
    <dbReference type="NCBI Taxonomy" id="2884420"/>
    <lineage>
        <taxon>Viruses</taxon>
        <taxon>Duplodnaviria</taxon>
        <taxon>Heunggongvirae</taxon>
        <taxon>Uroviricota</taxon>
        <taxon>Caudoviricetes</taxon>
        <taxon>Donellivirus</taxon>
        <taxon>Donellivirus gee</taxon>
    </lineage>
</organism>
<dbReference type="GeneID" id="18563819"/>
<dbReference type="RefSeq" id="YP_009015901.1">
    <property type="nucleotide sequence ID" value="NC_023719.1"/>
</dbReference>
<dbReference type="KEGG" id="vg:18563819"/>
<accession>G3MAY9</accession>
<evidence type="ECO:0000313" key="1">
    <source>
        <dbReference type="EMBL" id="AEO93854.1"/>
    </source>
</evidence>
<proteinExistence type="predicted"/>
<reference evidence="1 2" key="1">
    <citation type="submission" date="2011-09" db="EMBL/GenBank/DDBJ databases">
        <authorList>
            <person name="Pope W.H."/>
            <person name="Pedulla M.L."/>
            <person name="Ford M.E."/>
            <person name="Peebles C.L."/>
            <person name="Hatfull G.H."/>
            <person name="Hendrix R.W."/>
        </authorList>
    </citation>
    <scope>NUCLEOTIDE SEQUENCE [LARGE SCALE GENOMIC DNA]</scope>
    <source>
        <strain evidence="1">G</strain>
    </source>
</reference>
<evidence type="ECO:0000313" key="2">
    <source>
        <dbReference type="Proteomes" id="UP000009273"/>
    </source>
</evidence>
<gene>
    <name evidence="1" type="primary">609</name>
    <name evidence="1" type="ORF">G_609</name>
</gene>
<keyword evidence="2" id="KW-1185">Reference proteome</keyword>
<dbReference type="Proteomes" id="UP000009273">
    <property type="component" value="Segment"/>
</dbReference>
<name>G3MAY9_9CAUD</name>